<dbReference type="InterPro" id="IPR023591">
    <property type="entry name" value="Ribosomal_uS2_flav_dom_sf"/>
</dbReference>
<evidence type="ECO:0000256" key="6">
    <source>
        <dbReference type="HAMAP-Rule" id="MF_03015"/>
    </source>
</evidence>
<feature type="transmembrane region" description="Helical" evidence="9">
    <location>
        <begin position="400"/>
        <end position="419"/>
    </location>
</feature>
<dbReference type="GO" id="GO:0000028">
    <property type="term" value="P:ribosomal small subunit assembly"/>
    <property type="evidence" value="ECO:0007669"/>
    <property type="project" value="UniProtKB-UniRule"/>
</dbReference>
<comment type="subunit">
    <text evidence="6">Component of the small ribosomal subunit. Mature ribosomes consist of a small (40S) and a large (60S) subunit. The 40S subunit contains about 33 different proteins and 1 molecule of RNA (18S). The 60S subunit contains about 49 different proteins and 3 molecules of RNA (25S, 5.8S and 5S). Interacts with RPS21.</text>
</comment>
<dbReference type="OrthoDB" id="414863at2759"/>
<dbReference type="GO" id="GO:0022627">
    <property type="term" value="C:cytosolic small ribosomal subunit"/>
    <property type="evidence" value="ECO:0007669"/>
    <property type="project" value="UniProtKB-UniRule"/>
</dbReference>
<feature type="compositionally biased region" description="Low complexity" evidence="8">
    <location>
        <begin position="511"/>
        <end position="525"/>
    </location>
</feature>
<dbReference type="GO" id="GO:0006412">
    <property type="term" value="P:translation"/>
    <property type="evidence" value="ECO:0007669"/>
    <property type="project" value="UniProtKB-UniRule"/>
</dbReference>
<keyword evidence="9" id="KW-0812">Transmembrane</keyword>
<evidence type="ECO:0000256" key="7">
    <source>
        <dbReference type="RuleBase" id="RU003631"/>
    </source>
</evidence>
<organism evidence="10 11">
    <name type="scientific">Exophiala mesophila</name>
    <name type="common">Black yeast-like fungus</name>
    <dbReference type="NCBI Taxonomy" id="212818"/>
    <lineage>
        <taxon>Eukaryota</taxon>
        <taxon>Fungi</taxon>
        <taxon>Dikarya</taxon>
        <taxon>Ascomycota</taxon>
        <taxon>Pezizomycotina</taxon>
        <taxon>Eurotiomycetes</taxon>
        <taxon>Chaetothyriomycetidae</taxon>
        <taxon>Chaetothyriales</taxon>
        <taxon>Herpotrichiellaceae</taxon>
        <taxon>Exophiala</taxon>
    </lineage>
</organism>
<dbReference type="InterPro" id="IPR001865">
    <property type="entry name" value="Ribosomal_uS2"/>
</dbReference>
<dbReference type="PANTHER" id="PTHR11489">
    <property type="entry name" value="40S RIBOSOMAL PROTEIN SA"/>
    <property type="match status" value="1"/>
</dbReference>
<sequence>MASPANLPPIFNPTSQDIEQLLAAQCHLGSKNLQVHMEPYLWKTRPDGINIINISKTWEKIVLAARIIAAVNDPSDICVISARPYGQRAVLKFAAHTGAVAIAGRFTPGNFTNYITRSFKEPRLIIVTDPRTDAQAIKEASYVNIPVIALCDTDSPTEFVDVAIPTNNKGRHAIGLIWWLLAREVLRLRGTLVNREVDWDVVVDLYFYRDPEAEEQKEEEKVPGADEAGPGAVDRGFTDNADWTGEAAAAAPGIEGAAQADANWTEGAGGDWAQETATTATGTAGCHELDFGLFDNKVEKVRAAAEVTFLGAEEVNSAVGRLVASSYLEYLPLLGAFVIAGNRFQEKAAGFNLYNISHGIHTTDLAAWLTRWMLSQNFESTRSFVQWTVTPPKSQWTGNVSALIIGFIFNGILVAMTVLSRDWYGLTNALSMIISVVIRAYVIGQNRLAIDDMVNKVVDASQVDEDSYEEKHRKYRHDKELRKFAKSKDLRTLSKPGKDSPTAAGSIHQNVSPSSVSQAPPATSTKSQEIKIRTGLHDLKLPNFPKPKPKNFPGDVWPTNDPERLNKTLSKVLIVQSDSKAVTFWMPNALLRPPSVFIQGPILLHPRRYLVVRTIGWLVFAVHIVAIGMANLASQLYTVVLLVLPTLLLALKYGCDDSKWKHTIERWRLRLYRWGPGDVTPKVDPESGDRNEFKSLRFCYIGSRLRAEIFEWPESYEFIEKENQHDENRVEWTSRAIEPNEARERSTKRQELYAWLALTTDEEESMDKWDLFPHTRDNNEDWWKEYKSKKWALTSNPTFGPQRAPKELDSAAAQIDEDDPQRRMLRRRGGRTGTEQFGDLTVRRNRDEPSIRRSGVIFSAAFPATNDHLTTMQAASDAAQQASSTQPKNGAAEG</sequence>
<dbReference type="EMBL" id="NAJM01000006">
    <property type="protein sequence ID" value="RVX73759.1"/>
    <property type="molecule type" value="Genomic_DNA"/>
</dbReference>
<feature type="transmembrane region" description="Helical" evidence="9">
    <location>
        <begin position="610"/>
        <end position="630"/>
    </location>
</feature>
<feature type="compositionally biased region" description="Low complexity" evidence="8">
    <location>
        <begin position="873"/>
        <end position="884"/>
    </location>
</feature>
<dbReference type="InterPro" id="IPR018130">
    <property type="entry name" value="Ribosomal_uS2_CS"/>
</dbReference>
<gene>
    <name evidence="6" type="primary">RPS0</name>
    <name evidence="10" type="ORF">B0A52_02649</name>
</gene>
<keyword evidence="4 6" id="KW-0689">Ribosomal protein</keyword>
<name>A0A438NDP7_EXOME</name>
<evidence type="ECO:0000256" key="5">
    <source>
        <dbReference type="ARBA" id="ARBA00023274"/>
    </source>
</evidence>
<keyword evidence="5 6" id="KW-0687">Ribonucleoprotein</keyword>
<evidence type="ECO:0000256" key="8">
    <source>
        <dbReference type="SAM" id="MobiDB-lite"/>
    </source>
</evidence>
<dbReference type="Proteomes" id="UP000288859">
    <property type="component" value="Unassembled WGS sequence"/>
</dbReference>
<dbReference type="InterPro" id="IPR027498">
    <property type="entry name" value="Ribosomal_uS2_euk"/>
</dbReference>
<dbReference type="PROSITE" id="PS00963">
    <property type="entry name" value="RIBOSOMAL_S2_2"/>
    <property type="match status" value="1"/>
</dbReference>
<evidence type="ECO:0000256" key="2">
    <source>
        <dbReference type="ARBA" id="ARBA00006242"/>
    </source>
</evidence>
<comment type="subcellular location">
    <subcellularLocation>
        <location evidence="1 6">Cytoplasm</location>
    </subcellularLocation>
</comment>
<dbReference type="VEuPathDB" id="FungiDB:PV10_02558"/>
<dbReference type="NCBIfam" id="TIGR01012">
    <property type="entry name" value="uS2_euk_arch"/>
    <property type="match status" value="1"/>
</dbReference>
<dbReference type="SUPFAM" id="SSF52313">
    <property type="entry name" value="Ribosomal protein S2"/>
    <property type="match status" value="1"/>
</dbReference>
<dbReference type="AlphaFoldDB" id="A0A438NDP7"/>
<keyword evidence="3 6" id="KW-0963">Cytoplasm</keyword>
<dbReference type="CDD" id="cd01425">
    <property type="entry name" value="RPS2"/>
    <property type="match status" value="1"/>
</dbReference>
<dbReference type="Gene3D" id="3.40.50.10490">
    <property type="entry name" value="Glucose-6-phosphate isomerase like protein, domain 1"/>
    <property type="match status" value="1"/>
</dbReference>
<dbReference type="VEuPathDB" id="FungiDB:PV10_02557"/>
<feature type="region of interest" description="Disordered" evidence="8">
    <location>
        <begin position="486"/>
        <end position="529"/>
    </location>
</feature>
<reference evidence="10 11" key="1">
    <citation type="submission" date="2017-03" db="EMBL/GenBank/DDBJ databases">
        <title>Genomes of endolithic fungi from Antarctica.</title>
        <authorList>
            <person name="Coleine C."/>
            <person name="Masonjones S."/>
            <person name="Stajich J.E."/>
        </authorList>
    </citation>
    <scope>NUCLEOTIDE SEQUENCE [LARGE SCALE GENOMIC DNA]</scope>
    <source>
        <strain evidence="10 11">CCFEE 6314</strain>
    </source>
</reference>
<dbReference type="HAMAP" id="MF_03015">
    <property type="entry name" value="Ribosomal_S2_euk"/>
    <property type="match status" value="1"/>
</dbReference>
<dbReference type="PRINTS" id="PR00395">
    <property type="entry name" value="RIBOSOMALS2"/>
</dbReference>
<dbReference type="GO" id="GO:0003735">
    <property type="term" value="F:structural constituent of ribosome"/>
    <property type="evidence" value="ECO:0007669"/>
    <property type="project" value="UniProtKB-UniRule"/>
</dbReference>
<evidence type="ECO:0000256" key="1">
    <source>
        <dbReference type="ARBA" id="ARBA00004496"/>
    </source>
</evidence>
<accession>A0A438NDP7</accession>
<feature type="region of interest" description="Disordered" evidence="8">
    <location>
        <begin position="213"/>
        <end position="236"/>
    </location>
</feature>
<evidence type="ECO:0000313" key="11">
    <source>
        <dbReference type="Proteomes" id="UP000288859"/>
    </source>
</evidence>
<keyword evidence="9" id="KW-0472">Membrane</keyword>
<comment type="function">
    <text evidence="6">Required for the assembly and/or stability of the 40S ribosomal subunit. Required for the processing of the 20S rRNA-precursor to mature 18S rRNA in a late step of the maturation of 40S ribosomal subunits.</text>
</comment>
<dbReference type="FunFam" id="3.40.50.10490:FF:000010">
    <property type="entry name" value="40S ribosomal protein S0"/>
    <property type="match status" value="1"/>
</dbReference>
<comment type="caution">
    <text evidence="10">The sequence shown here is derived from an EMBL/GenBank/DDBJ whole genome shotgun (WGS) entry which is preliminary data.</text>
</comment>
<feature type="region of interest" description="Disordered" evidence="8">
    <location>
        <begin position="869"/>
        <end position="894"/>
    </location>
</feature>
<evidence type="ECO:0000313" key="10">
    <source>
        <dbReference type="EMBL" id="RVX73759.1"/>
    </source>
</evidence>
<protein>
    <recommendedName>
        <fullName evidence="6">Small ribosomal subunit protein uS2</fullName>
    </recommendedName>
</protein>
<keyword evidence="9" id="KW-1133">Transmembrane helix</keyword>
<proteinExistence type="inferred from homology"/>
<evidence type="ECO:0000256" key="9">
    <source>
        <dbReference type="SAM" id="Phobius"/>
    </source>
</evidence>
<feature type="compositionally biased region" description="Basic and acidic residues" evidence="8">
    <location>
        <begin position="486"/>
        <end position="498"/>
    </location>
</feature>
<dbReference type="InterPro" id="IPR005707">
    <property type="entry name" value="Ribosomal_uS2_euk/arc"/>
</dbReference>
<comment type="similarity">
    <text evidence="2 6 7">Belongs to the universal ribosomal protein uS2 family.</text>
</comment>
<feature type="transmembrane region" description="Helical" evidence="9">
    <location>
        <begin position="425"/>
        <end position="443"/>
    </location>
</feature>
<dbReference type="Pfam" id="PF00318">
    <property type="entry name" value="Ribosomal_S2"/>
    <property type="match status" value="2"/>
</dbReference>
<evidence type="ECO:0000256" key="4">
    <source>
        <dbReference type="ARBA" id="ARBA00022980"/>
    </source>
</evidence>
<evidence type="ECO:0000256" key="3">
    <source>
        <dbReference type="ARBA" id="ARBA00022490"/>
    </source>
</evidence>